<dbReference type="SMART" id="SM00225">
    <property type="entry name" value="BTB"/>
    <property type="match status" value="1"/>
</dbReference>
<reference evidence="5" key="2">
    <citation type="submission" date="2025-09" db="UniProtKB">
        <authorList>
            <consortium name="Ensembl"/>
        </authorList>
    </citation>
    <scope>IDENTIFICATION</scope>
</reference>
<dbReference type="Gene3D" id="2.120.10.80">
    <property type="entry name" value="Kelch-type beta propeller"/>
    <property type="match status" value="2"/>
</dbReference>
<keyword evidence="3" id="KW-0175">Coiled coil</keyword>
<keyword evidence="6" id="KW-1185">Reference proteome</keyword>
<sequence length="565" mass="64129">MQKPNAKAKTQINKKHSLPTAFNVFDEARSLGEHTDLIIRANDREFQVHKIILCGCSPYFRVLFSANWTRIPEHFYDIPGMSRNIMSLIIQYAYTGSVFITEENVLELLVAADQFLVSGLVDACCQFLESRLCPENCIGICMFTEDFHSCSKLRHKAKLYILQHFEEVLQVSEEFLELSLEQLEEIIDKDELNVKQEEVVFEAVLHWIDHAPESRRKHIAMLLPKVRMGLMTSDYFINNVKSNALVMENEACMPLIINAMKALFEFDMDLHGPISLELIHQLTRPRLPSAILLAIGGWSNGSPSNVIEAYDANTDRWVNVTLEDERPRAYHGTAVLDEFVYCVGGYDSVEYFNSVRKLNLITQTWHEVSNVVSQQVTLILVRTFTRDLVMNIMWIIFVCVWQVYICGGFTGTECLFSAESFNPDTNQWTLIAPMRSRRSGVGVIAYGDLVYAVGGFDGASRLRSAETYNPLTNIWCDIASMYNPRSNFGIEVVDDQLFAVGGFNGFSTTSDAECYDKKTNEWFDANEMTVFRSALNCCVISGLPNMAQYAAQRDAVQTQDESDSE</sequence>
<dbReference type="PIRSF" id="PIRSF037037">
    <property type="entry name" value="Kelch-like_protein_gigaxonin"/>
    <property type="match status" value="1"/>
</dbReference>
<evidence type="ECO:0000259" key="4">
    <source>
        <dbReference type="PROSITE" id="PS50097"/>
    </source>
</evidence>
<reference evidence="5" key="1">
    <citation type="submission" date="2025-08" db="UniProtKB">
        <authorList>
            <consortium name="Ensembl"/>
        </authorList>
    </citation>
    <scope>IDENTIFICATION</scope>
</reference>
<dbReference type="SUPFAM" id="SSF117281">
    <property type="entry name" value="Kelch motif"/>
    <property type="match status" value="1"/>
</dbReference>
<dbReference type="AlphaFoldDB" id="A0A671SM95"/>
<dbReference type="InterPro" id="IPR011705">
    <property type="entry name" value="BACK"/>
</dbReference>
<keyword evidence="2" id="KW-0677">Repeat</keyword>
<dbReference type="Pfam" id="PF00651">
    <property type="entry name" value="BTB"/>
    <property type="match status" value="1"/>
</dbReference>
<dbReference type="InterPro" id="IPR017096">
    <property type="entry name" value="BTB-kelch_protein"/>
</dbReference>
<evidence type="ECO:0000313" key="5">
    <source>
        <dbReference type="Ensembl" id="ENSSANP00000097060.1"/>
    </source>
</evidence>
<dbReference type="Ensembl" id="ENSSANT00000103091.1">
    <property type="protein sequence ID" value="ENSSANP00000097060.1"/>
    <property type="gene ID" value="ENSSANG00000047820.1"/>
</dbReference>
<dbReference type="Pfam" id="PF07707">
    <property type="entry name" value="BACK"/>
    <property type="match status" value="1"/>
</dbReference>
<feature type="coiled-coil region" evidence="3">
    <location>
        <begin position="173"/>
        <end position="200"/>
    </location>
</feature>
<dbReference type="PROSITE" id="PS50097">
    <property type="entry name" value="BTB"/>
    <property type="match status" value="1"/>
</dbReference>
<evidence type="ECO:0000313" key="6">
    <source>
        <dbReference type="Proteomes" id="UP000472260"/>
    </source>
</evidence>
<dbReference type="SMART" id="SM00612">
    <property type="entry name" value="Kelch"/>
    <property type="match status" value="5"/>
</dbReference>
<dbReference type="Proteomes" id="UP000472260">
    <property type="component" value="Unassembled WGS sequence"/>
</dbReference>
<organism evidence="5 6">
    <name type="scientific">Sinocyclocheilus anshuiensis</name>
    <dbReference type="NCBI Taxonomy" id="1608454"/>
    <lineage>
        <taxon>Eukaryota</taxon>
        <taxon>Metazoa</taxon>
        <taxon>Chordata</taxon>
        <taxon>Craniata</taxon>
        <taxon>Vertebrata</taxon>
        <taxon>Euteleostomi</taxon>
        <taxon>Actinopterygii</taxon>
        <taxon>Neopterygii</taxon>
        <taxon>Teleostei</taxon>
        <taxon>Ostariophysi</taxon>
        <taxon>Cypriniformes</taxon>
        <taxon>Cyprinidae</taxon>
        <taxon>Cyprininae</taxon>
        <taxon>Sinocyclocheilus</taxon>
    </lineage>
</organism>
<dbReference type="SMART" id="SM00875">
    <property type="entry name" value="BACK"/>
    <property type="match status" value="1"/>
</dbReference>
<accession>A0A671SM95</accession>
<dbReference type="Gene3D" id="1.25.40.420">
    <property type="match status" value="1"/>
</dbReference>
<evidence type="ECO:0000256" key="3">
    <source>
        <dbReference type="SAM" id="Coils"/>
    </source>
</evidence>
<proteinExistence type="predicted"/>
<evidence type="ECO:0000256" key="1">
    <source>
        <dbReference type="ARBA" id="ARBA00022441"/>
    </source>
</evidence>
<dbReference type="InterPro" id="IPR006652">
    <property type="entry name" value="Kelch_1"/>
</dbReference>
<evidence type="ECO:0000256" key="2">
    <source>
        <dbReference type="ARBA" id="ARBA00022737"/>
    </source>
</evidence>
<dbReference type="CDD" id="cd18450">
    <property type="entry name" value="BACK_KLHL10"/>
    <property type="match status" value="1"/>
</dbReference>
<dbReference type="PANTHER" id="PTHR24412:SF172">
    <property type="entry name" value="KELCH-LIKE PROTEIN 10"/>
    <property type="match status" value="1"/>
</dbReference>
<dbReference type="InterPro" id="IPR015915">
    <property type="entry name" value="Kelch-typ_b-propeller"/>
</dbReference>
<keyword evidence="1" id="KW-0880">Kelch repeat</keyword>
<dbReference type="Gene3D" id="3.30.710.10">
    <property type="entry name" value="Potassium Channel Kv1.1, Chain A"/>
    <property type="match status" value="1"/>
</dbReference>
<gene>
    <name evidence="5" type="primary">LOC107653966</name>
</gene>
<dbReference type="FunFam" id="1.25.40.420:FF:000001">
    <property type="entry name" value="Kelch-like family member 12"/>
    <property type="match status" value="1"/>
</dbReference>
<dbReference type="InterPro" id="IPR011333">
    <property type="entry name" value="SKP1/BTB/POZ_sf"/>
</dbReference>
<dbReference type="PANTHER" id="PTHR24412">
    <property type="entry name" value="KELCH PROTEIN"/>
    <property type="match status" value="1"/>
</dbReference>
<protein>
    <submittedName>
        <fullName evidence="5">Kelch-like protein 10</fullName>
    </submittedName>
</protein>
<feature type="domain" description="BTB" evidence="4">
    <location>
        <begin position="35"/>
        <end position="102"/>
    </location>
</feature>
<dbReference type="InterPro" id="IPR000210">
    <property type="entry name" value="BTB/POZ_dom"/>
</dbReference>
<dbReference type="SUPFAM" id="SSF54695">
    <property type="entry name" value="POZ domain"/>
    <property type="match status" value="1"/>
</dbReference>
<dbReference type="Pfam" id="PF01344">
    <property type="entry name" value="Kelch_1"/>
    <property type="match status" value="5"/>
</dbReference>
<name>A0A671SM95_9TELE</name>